<dbReference type="AlphaFoldDB" id="A0A2U8HF18"/>
<sequence length="195" mass="19637">MKSLMVTTFAALGWAWYALSGGANFEPGAHSVELPNLLAWGFTSPAAPRAASASIASAQTAPEVTRASTASLADISAPDSPQPAVTKVSAEAIDVSLAAVPAQPISASFEPETAVATPAVASAAATNAISADLRRVTGTRVNLRHGPGTGYSVVGQLAEGAKVEVLSDPGDGWVKLQAQGGTAGWMYDAYLSAAN</sequence>
<dbReference type="EMBL" id="CP022189">
    <property type="protein sequence ID" value="AWI84412.1"/>
    <property type="molecule type" value="Genomic_DNA"/>
</dbReference>
<dbReference type="PROSITE" id="PS51781">
    <property type="entry name" value="SH3B"/>
    <property type="match status" value="1"/>
</dbReference>
<accession>A0A2U8HF18</accession>
<name>A0A2U8HF18_9RHOB</name>
<evidence type="ECO:0000259" key="2">
    <source>
        <dbReference type="PROSITE" id="PS51781"/>
    </source>
</evidence>
<evidence type="ECO:0000256" key="1">
    <source>
        <dbReference type="SAM" id="SignalP"/>
    </source>
</evidence>
<dbReference type="Pfam" id="PF08239">
    <property type="entry name" value="SH3_3"/>
    <property type="match status" value="1"/>
</dbReference>
<dbReference type="InterPro" id="IPR003646">
    <property type="entry name" value="SH3-like_bac-type"/>
</dbReference>
<dbReference type="Proteomes" id="UP000244915">
    <property type="component" value="Chromosome 1"/>
</dbReference>
<feature type="domain" description="SH3b" evidence="2">
    <location>
        <begin position="131"/>
        <end position="195"/>
    </location>
</feature>
<gene>
    <name evidence="3" type="ORF">CEW88_12395</name>
</gene>
<dbReference type="OrthoDB" id="7433551at2"/>
<evidence type="ECO:0000313" key="3">
    <source>
        <dbReference type="EMBL" id="AWI84412.1"/>
    </source>
</evidence>
<proteinExistence type="predicted"/>
<protein>
    <recommendedName>
        <fullName evidence="2">SH3b domain-containing protein</fullName>
    </recommendedName>
</protein>
<dbReference type="RefSeq" id="WP_108967218.1">
    <property type="nucleotide sequence ID" value="NZ_CP022189.1"/>
</dbReference>
<feature type="chain" id="PRO_5016003897" description="SH3b domain-containing protein" evidence="1">
    <location>
        <begin position="26"/>
        <end position="195"/>
    </location>
</feature>
<feature type="signal peptide" evidence="1">
    <location>
        <begin position="1"/>
        <end position="25"/>
    </location>
</feature>
<organism evidence="3 4">
    <name type="scientific">Alloyangia pacifica</name>
    <dbReference type="NCBI Taxonomy" id="311180"/>
    <lineage>
        <taxon>Bacteria</taxon>
        <taxon>Pseudomonadati</taxon>
        <taxon>Pseudomonadota</taxon>
        <taxon>Alphaproteobacteria</taxon>
        <taxon>Rhodobacterales</taxon>
        <taxon>Roseobacteraceae</taxon>
        <taxon>Alloyangia</taxon>
    </lineage>
</organism>
<dbReference type="SMART" id="SM00287">
    <property type="entry name" value="SH3b"/>
    <property type="match status" value="1"/>
</dbReference>
<dbReference type="Gene3D" id="2.30.30.40">
    <property type="entry name" value="SH3 Domains"/>
    <property type="match status" value="1"/>
</dbReference>
<reference evidence="3 4" key="1">
    <citation type="submission" date="2017-06" db="EMBL/GenBank/DDBJ databases">
        <title>Yangia sp. YSBP01 complete genome sequence.</title>
        <authorList>
            <person name="Woo J.-H."/>
            <person name="Kim H.-S."/>
        </authorList>
    </citation>
    <scope>NUCLEOTIDE SEQUENCE [LARGE SCALE GENOMIC DNA]</scope>
    <source>
        <strain evidence="3 4">YSBP01</strain>
    </source>
</reference>
<evidence type="ECO:0000313" key="4">
    <source>
        <dbReference type="Proteomes" id="UP000244915"/>
    </source>
</evidence>
<keyword evidence="1" id="KW-0732">Signal</keyword>
<dbReference type="KEGG" id="ypac:CEW88_12395"/>